<dbReference type="GO" id="GO:0004519">
    <property type="term" value="F:endonuclease activity"/>
    <property type="evidence" value="ECO:0007669"/>
    <property type="project" value="UniProtKB-KW"/>
</dbReference>
<evidence type="ECO:0000259" key="1">
    <source>
        <dbReference type="SMART" id="SM00507"/>
    </source>
</evidence>
<dbReference type="GO" id="GO:0003676">
    <property type="term" value="F:nucleic acid binding"/>
    <property type="evidence" value="ECO:0007669"/>
    <property type="project" value="InterPro"/>
</dbReference>
<organism evidence="2 3">
    <name type="scientific">Alteromonas macleodii (strain English Channel 673)</name>
    <dbReference type="NCBI Taxonomy" id="1004788"/>
    <lineage>
        <taxon>Bacteria</taxon>
        <taxon>Pseudomonadati</taxon>
        <taxon>Pseudomonadota</taxon>
        <taxon>Gammaproteobacteria</taxon>
        <taxon>Alteromonadales</taxon>
        <taxon>Alteromonadaceae</taxon>
        <taxon>Alteromonas/Salinimonas group</taxon>
        <taxon>Alteromonas</taxon>
    </lineage>
</organism>
<dbReference type="Proteomes" id="UP000006296">
    <property type="component" value="Chromosome"/>
</dbReference>
<proteinExistence type="predicted"/>
<dbReference type="RefSeq" id="WP_014977749.1">
    <property type="nucleotide sequence ID" value="NC_018678.1"/>
</dbReference>
<dbReference type="SMART" id="SM00507">
    <property type="entry name" value="HNHc"/>
    <property type="match status" value="1"/>
</dbReference>
<dbReference type="InterPro" id="IPR003615">
    <property type="entry name" value="HNH_nuc"/>
</dbReference>
<dbReference type="Gene3D" id="1.10.30.50">
    <property type="match status" value="1"/>
</dbReference>
<feature type="domain" description="HNH nuclease" evidence="1">
    <location>
        <begin position="214"/>
        <end position="276"/>
    </location>
</feature>
<reference evidence="3" key="1">
    <citation type="journal article" date="2012" name="Sci. Rep.">
        <title>Genomes of surface isolates of Alteromonas macleodii: the life of a widespread marine opportunistic copiotroph.</title>
        <authorList>
            <person name="Lopez-Perez M."/>
            <person name="Gonzaga A."/>
            <person name="Martin-Cuadrado A.B."/>
            <person name="Onyshchenko O."/>
            <person name="Ghavidel A."/>
            <person name="Ghai R."/>
            <person name="Rodriguez-Valera F."/>
        </authorList>
    </citation>
    <scope>NUCLEOTIDE SEQUENCE [LARGE SCALE GENOMIC DNA]</scope>
    <source>
        <strain evidence="3">English Channel 673</strain>
    </source>
</reference>
<gene>
    <name evidence="2" type="ordered locus">AMEC673_18740</name>
</gene>
<keyword evidence="2" id="KW-0255">Endonuclease</keyword>
<dbReference type="AlphaFoldDB" id="A0AB33A428"/>
<evidence type="ECO:0000313" key="3">
    <source>
        <dbReference type="Proteomes" id="UP000006296"/>
    </source>
</evidence>
<sequence>MNLYFHDVGLKGATADFPKTVFGEVSIDDIAERLPPHLKDEVLTTLTKEFPSGFCNAWGVPSGAKSVIRNLECNDVMLLIKTTGGDGEMPALCHVKGFWREELPVLSSFLWGSNHFPYVFFFKTKEIDLTWTQFKQDVNYLPKFRPSGNVYRVKEDRLSKFDGVDGYVAHLLGGSYAIEVPDYSTVQEPDPDTEYAEGERKVRESYFFTRNPQLVADAKKAFGYVCQACGFDFEKKYGEVGKNYIECHHKNPLSEQSDLTPSTLDDVCMLCSNCHRMIHRTRPAMSLEQLRHILREMQERIDPWSDV</sequence>
<accession>A0AB33A428</accession>
<protein>
    <submittedName>
        <fullName evidence="2">HNH endonuclease</fullName>
    </submittedName>
</protein>
<dbReference type="EMBL" id="CP003844">
    <property type="protein sequence ID" value="AFT76424.1"/>
    <property type="molecule type" value="Genomic_DNA"/>
</dbReference>
<dbReference type="CDD" id="cd00085">
    <property type="entry name" value="HNHc"/>
    <property type="match status" value="1"/>
</dbReference>
<dbReference type="GO" id="GO:0008270">
    <property type="term" value="F:zinc ion binding"/>
    <property type="evidence" value="ECO:0007669"/>
    <property type="project" value="InterPro"/>
</dbReference>
<dbReference type="Pfam" id="PF01844">
    <property type="entry name" value="HNH"/>
    <property type="match status" value="1"/>
</dbReference>
<keyword evidence="2" id="KW-0378">Hydrolase</keyword>
<dbReference type="InterPro" id="IPR002711">
    <property type="entry name" value="HNH"/>
</dbReference>
<keyword evidence="2" id="KW-0540">Nuclease</keyword>
<evidence type="ECO:0000313" key="2">
    <source>
        <dbReference type="EMBL" id="AFT76424.1"/>
    </source>
</evidence>
<name>A0AB33A428_ALTME</name>
<dbReference type="KEGG" id="amg:AMEC673_18740"/>